<feature type="active site" description="Proton donor" evidence="9">
    <location>
        <position position="109"/>
    </location>
</feature>
<evidence type="ECO:0000256" key="7">
    <source>
        <dbReference type="ARBA" id="ARBA00023152"/>
    </source>
</evidence>
<evidence type="ECO:0000313" key="14">
    <source>
        <dbReference type="Proteomes" id="UP000242793"/>
    </source>
</evidence>
<sequence>MSEIFDKLNHGVILGNDVQRVFSTCQRKKIAIPAINCIGTDSINATLESSARFNLPIIIQFSYEGSRFISGKGLRLDSHRSAVLGSLSGANHVHQMAKHYGASVILHTDHCSKENLPWIDELLEFGEKHHKKYGKPFFSSHMIDLSSESLSENVQICSEYFRRMSKIGMTIEIELGCTGGEEDGVKVDQNLKKCSLYTSPEDVLYAYEELSKISNKFIIAASIGNVHGVYRDGNVQLDPRILEISQKKIGSSAKNDRINFVFHGGSGCSAKMIRKVIDYGVVKVNIDTDIQWATWLGVLNYYGENEQFLKGQLGNPLGEFNPNKKFYDPRSWIRRSQLSMINRIKRSLLNMRCI</sequence>
<dbReference type="KEGG" id="rped:AOQ87_01675"/>
<evidence type="ECO:0000256" key="10">
    <source>
        <dbReference type="PIRSR" id="PIRSR001359-2"/>
    </source>
</evidence>
<comment type="pathway">
    <text evidence="2 12">Carbohydrate degradation; glycolysis; D-glyceraldehyde 3-phosphate and glycerone phosphate from D-glucose: step 4/4.</text>
</comment>
<evidence type="ECO:0000256" key="12">
    <source>
        <dbReference type="RuleBase" id="RU366023"/>
    </source>
</evidence>
<dbReference type="NCBIfam" id="TIGR00167">
    <property type="entry name" value="cbbA"/>
    <property type="match status" value="1"/>
</dbReference>
<dbReference type="PIRSF" id="PIRSF001359">
    <property type="entry name" value="F_bP_aldolase_II"/>
    <property type="match status" value="1"/>
</dbReference>
<dbReference type="Gene3D" id="3.20.20.70">
    <property type="entry name" value="Aldolase class I"/>
    <property type="match status" value="1"/>
</dbReference>
<reference evidence="13 14" key="1">
    <citation type="submission" date="2015-10" db="EMBL/GenBank/DDBJ databases">
        <title>Survey of human and primate louse endosymbionts.</title>
        <authorList>
            <person name="Boyd B.M."/>
        </authorList>
    </citation>
    <scope>NUCLEOTIDE SEQUENCE [LARGE SCALE GENOMIC DNA]</scope>
    <source>
        <strain evidence="13 14">PTSK</strain>
    </source>
</reference>
<evidence type="ECO:0000256" key="3">
    <source>
        <dbReference type="ARBA" id="ARBA00005812"/>
    </source>
</evidence>
<dbReference type="GO" id="GO:0004332">
    <property type="term" value="F:fructose-bisphosphate aldolase activity"/>
    <property type="evidence" value="ECO:0007669"/>
    <property type="project" value="UniProtKB-EC"/>
</dbReference>
<dbReference type="GO" id="GO:0006096">
    <property type="term" value="P:glycolytic process"/>
    <property type="evidence" value="ECO:0007669"/>
    <property type="project" value="UniProtKB-UniPathway"/>
</dbReference>
<protein>
    <recommendedName>
        <fullName evidence="4 12">Fructose-bisphosphate aldolase</fullName>
        <shortName evidence="12">FBP aldolase</shortName>
        <ecNumber evidence="4 12">4.1.2.13</ecNumber>
    </recommendedName>
</protein>
<evidence type="ECO:0000256" key="1">
    <source>
        <dbReference type="ARBA" id="ARBA00000441"/>
    </source>
</evidence>
<dbReference type="PANTHER" id="PTHR30559">
    <property type="entry name" value="FRUCTOSE-BISPHOSPHATE ALDOLASE CLASS 2"/>
    <property type="match status" value="1"/>
</dbReference>
<dbReference type="Pfam" id="PF01116">
    <property type="entry name" value="F_bP_aldolase"/>
    <property type="match status" value="1"/>
</dbReference>
<dbReference type="EC" id="4.1.2.13" evidence="4 12"/>
<evidence type="ECO:0000256" key="8">
    <source>
        <dbReference type="ARBA" id="ARBA00023239"/>
    </source>
</evidence>
<dbReference type="SUPFAM" id="SSF51569">
    <property type="entry name" value="Aldolase"/>
    <property type="match status" value="1"/>
</dbReference>
<dbReference type="PROSITE" id="PS00806">
    <property type="entry name" value="ALDOLASE_CLASS_II_2"/>
    <property type="match status" value="1"/>
</dbReference>
<dbReference type="EMBL" id="CP012839">
    <property type="protein sequence ID" value="ARC53363.1"/>
    <property type="molecule type" value="Genomic_DNA"/>
</dbReference>
<dbReference type="RefSeq" id="WP_080626586.1">
    <property type="nucleotide sequence ID" value="NZ_CP012839.1"/>
</dbReference>
<keyword evidence="14" id="KW-1185">Reference proteome</keyword>
<name>A0A1V0HKL7_9ENTR</name>
<dbReference type="GO" id="GO:0005829">
    <property type="term" value="C:cytosol"/>
    <property type="evidence" value="ECO:0007669"/>
    <property type="project" value="TreeGrafter"/>
</dbReference>
<dbReference type="AlphaFoldDB" id="A0A1V0HKL7"/>
<evidence type="ECO:0000256" key="4">
    <source>
        <dbReference type="ARBA" id="ARBA00013068"/>
    </source>
</evidence>
<organism evidence="13 14">
    <name type="scientific">Candidatus Riesia pediculischaeffi</name>
    <dbReference type="NCBI Taxonomy" id="428411"/>
    <lineage>
        <taxon>Bacteria</taxon>
        <taxon>Pseudomonadati</taxon>
        <taxon>Pseudomonadota</taxon>
        <taxon>Gammaproteobacteria</taxon>
        <taxon>Enterobacterales</taxon>
        <taxon>Enterobacteriaceae</taxon>
        <taxon>Candidatus Riesia</taxon>
    </lineage>
</organism>
<feature type="binding site" evidence="11">
    <location>
        <position position="110"/>
    </location>
    <ligand>
        <name>Zn(2+)</name>
        <dbReference type="ChEBI" id="CHEBI:29105"/>
        <label>1</label>
        <note>catalytic</note>
    </ligand>
</feature>
<comment type="cofactor">
    <cofactor evidence="11 12">
        <name>Zn(2+)</name>
        <dbReference type="ChEBI" id="CHEBI:29105"/>
    </cofactor>
    <text evidence="11 12">Binds 2 Zn(2+) ions per subunit. One is catalytic and the other provides a structural contribution.</text>
</comment>
<evidence type="ECO:0000256" key="6">
    <source>
        <dbReference type="ARBA" id="ARBA00022833"/>
    </source>
</evidence>
<comment type="similarity">
    <text evidence="3 12">Belongs to the class II fructose-bisphosphate aldolase family.</text>
</comment>
<dbReference type="InterPro" id="IPR000771">
    <property type="entry name" value="FBA_II"/>
</dbReference>
<feature type="binding site" evidence="10">
    <location>
        <begin position="264"/>
        <end position="266"/>
    </location>
    <ligand>
        <name>dihydroxyacetone phosphate</name>
        <dbReference type="ChEBI" id="CHEBI:57642"/>
    </ligand>
</feature>
<dbReference type="Proteomes" id="UP000242793">
    <property type="component" value="Chromosome"/>
</dbReference>
<comment type="function">
    <text evidence="12">Catalyzes the aldol condensation of dihydroxyacetone phosphate (DHAP or glycerone-phosphate) with glyceraldehyde 3-phosphate (G3P) to form fructose 1,6-bisphosphate (FBP) in gluconeogenesis and the reverse reaction in glycolysis.</text>
</comment>
<keyword evidence="8 12" id="KW-0456">Lyase</keyword>
<evidence type="ECO:0000313" key="13">
    <source>
        <dbReference type="EMBL" id="ARC53363.1"/>
    </source>
</evidence>
<feature type="binding site" evidence="10">
    <location>
        <begin position="285"/>
        <end position="288"/>
    </location>
    <ligand>
        <name>dihydroxyacetone phosphate</name>
        <dbReference type="ChEBI" id="CHEBI:57642"/>
    </ligand>
</feature>
<keyword evidence="6 11" id="KW-0862">Zinc</keyword>
<keyword evidence="7 12" id="KW-0324">Glycolysis</keyword>
<dbReference type="STRING" id="428411.AOQ87_01675"/>
<dbReference type="NCBIfam" id="TIGR01520">
    <property type="entry name" value="FruBisAldo_II_A"/>
    <property type="match status" value="1"/>
</dbReference>
<gene>
    <name evidence="13" type="ORF">AOQ87_01675</name>
</gene>
<evidence type="ECO:0000256" key="2">
    <source>
        <dbReference type="ARBA" id="ARBA00004714"/>
    </source>
</evidence>
<proteinExistence type="inferred from homology"/>
<evidence type="ECO:0000256" key="9">
    <source>
        <dbReference type="PIRSR" id="PIRSR001359-1"/>
    </source>
</evidence>
<comment type="catalytic activity">
    <reaction evidence="1 12">
        <text>beta-D-fructose 1,6-bisphosphate = D-glyceraldehyde 3-phosphate + dihydroxyacetone phosphate</text>
        <dbReference type="Rhea" id="RHEA:14729"/>
        <dbReference type="ChEBI" id="CHEBI:32966"/>
        <dbReference type="ChEBI" id="CHEBI:57642"/>
        <dbReference type="ChEBI" id="CHEBI:59776"/>
        <dbReference type="EC" id="4.1.2.13"/>
    </reaction>
</comment>
<feature type="binding site" evidence="11">
    <location>
        <position position="263"/>
    </location>
    <ligand>
        <name>Zn(2+)</name>
        <dbReference type="ChEBI" id="CHEBI:29105"/>
        <label>1</label>
        <note>catalytic</note>
    </ligand>
</feature>
<dbReference type="NCBIfam" id="NF006628">
    <property type="entry name" value="PRK09197.1"/>
    <property type="match status" value="1"/>
</dbReference>
<dbReference type="InterPro" id="IPR013785">
    <property type="entry name" value="Aldolase_TIM"/>
</dbReference>
<feature type="binding site" evidence="11">
    <location>
        <position position="144"/>
    </location>
    <ligand>
        <name>Zn(2+)</name>
        <dbReference type="ChEBI" id="CHEBI:29105"/>
        <label>2</label>
    </ligand>
</feature>
<dbReference type="GO" id="GO:0008270">
    <property type="term" value="F:zinc ion binding"/>
    <property type="evidence" value="ECO:0007669"/>
    <property type="project" value="UniProtKB-UniRule"/>
</dbReference>
<accession>A0A1V0HKL7</accession>
<dbReference type="InterPro" id="IPR006411">
    <property type="entry name" value="Fruct_bisP_bact"/>
</dbReference>
<feature type="binding site" evidence="11">
    <location>
        <position position="174"/>
    </location>
    <ligand>
        <name>Zn(2+)</name>
        <dbReference type="ChEBI" id="CHEBI:29105"/>
        <label>2</label>
    </ligand>
</feature>
<evidence type="ECO:0000256" key="5">
    <source>
        <dbReference type="ARBA" id="ARBA00022723"/>
    </source>
</evidence>
<evidence type="ECO:0000256" key="11">
    <source>
        <dbReference type="PIRSR" id="PIRSR001359-3"/>
    </source>
</evidence>
<feature type="binding site" evidence="10">
    <location>
        <position position="228"/>
    </location>
    <ligand>
        <name>dihydroxyacetone phosphate</name>
        <dbReference type="ChEBI" id="CHEBI:57642"/>
    </ligand>
</feature>
<dbReference type="GO" id="GO:0006094">
    <property type="term" value="P:gluconeogenesis"/>
    <property type="evidence" value="ECO:0007669"/>
    <property type="project" value="TreeGrafter"/>
</dbReference>
<dbReference type="PANTHER" id="PTHR30559:SF0">
    <property type="entry name" value="FRUCTOSE-BISPHOSPHATE ALDOLASE"/>
    <property type="match status" value="1"/>
</dbReference>
<keyword evidence="5 11" id="KW-0479">Metal-binding</keyword>
<dbReference type="UniPathway" id="UPA00109">
    <property type="reaction ID" value="UER00183"/>
</dbReference>
<feature type="binding site" evidence="11">
    <location>
        <position position="227"/>
    </location>
    <ligand>
        <name>Zn(2+)</name>
        <dbReference type="ChEBI" id="CHEBI:29105"/>
        <label>1</label>
        <note>catalytic</note>
    </ligand>
</feature>